<comment type="caution">
    <text evidence="6">The sequence shown here is derived from an EMBL/GenBank/DDBJ whole genome shotgun (WGS) entry which is preliminary data.</text>
</comment>
<keyword evidence="2 4" id="KW-1133">Transmembrane helix</keyword>
<sequence>MDHLGMDHGGMDHGDMDHGHGGHGGMDEDMCNMNVSPQPAAPIRPRDGPSADPPPPPPLPSVHDTGDDAVTETTPFVRPGQNQEDAYNRAHITKGVLYALQNFYGLMLMLVFMTYNAWIMIAVAIGAFAGYVVFGKGSSATKDEVCH</sequence>
<dbReference type="InterPro" id="IPR007274">
    <property type="entry name" value="Cop_transporter"/>
</dbReference>
<keyword evidence="1 4" id="KW-0812">Transmembrane</keyword>
<dbReference type="GO" id="GO:0016020">
    <property type="term" value="C:membrane"/>
    <property type="evidence" value="ECO:0007669"/>
    <property type="project" value="UniProtKB-SubCell"/>
</dbReference>
<reference evidence="6" key="1">
    <citation type="submission" date="2020-03" db="EMBL/GenBank/DDBJ databases">
        <title>Site-based positive gene gene selection in Geosmithia morbida across the United States reveals a broad range of putative effectors and factors for local host and environmental adapation.</title>
        <authorList>
            <person name="Onufrak A."/>
            <person name="Murdoch R.W."/>
            <person name="Gazis R."/>
            <person name="Huff M."/>
            <person name="Staton M."/>
            <person name="Klingeman W."/>
            <person name="Hadziabdic D."/>
        </authorList>
    </citation>
    <scope>NUCLEOTIDE SEQUENCE</scope>
    <source>
        <strain evidence="6">1262</strain>
    </source>
</reference>
<dbReference type="AlphaFoldDB" id="A0A9P4YWS0"/>
<dbReference type="Proteomes" id="UP000749293">
    <property type="component" value="Unassembled WGS sequence"/>
</dbReference>
<gene>
    <name evidence="6" type="ORF">GMORB2_6176</name>
</gene>
<dbReference type="PANTHER" id="PTHR12483">
    <property type="entry name" value="SOLUTE CARRIER FAMILY 31 COPPER TRANSPORTERS"/>
    <property type="match status" value="1"/>
</dbReference>
<evidence type="ECO:0000256" key="1">
    <source>
        <dbReference type="ARBA" id="ARBA00022692"/>
    </source>
</evidence>
<keyword evidence="4" id="KW-0186">Copper</keyword>
<protein>
    <recommendedName>
        <fullName evidence="4">Copper transport protein</fullName>
    </recommendedName>
</protein>
<proteinExistence type="inferred from homology"/>
<feature type="transmembrane region" description="Helical" evidence="4">
    <location>
        <begin position="103"/>
        <end position="134"/>
    </location>
</feature>
<feature type="region of interest" description="Disordered" evidence="5">
    <location>
        <begin position="1"/>
        <end position="81"/>
    </location>
</feature>
<name>A0A9P4YWS0_9HYPO</name>
<keyword evidence="4" id="KW-0406">Ion transport</keyword>
<evidence type="ECO:0000256" key="4">
    <source>
        <dbReference type="RuleBase" id="RU367022"/>
    </source>
</evidence>
<dbReference type="PANTHER" id="PTHR12483:SF115">
    <property type="entry name" value="COPPER TRANSPORT PROTEIN"/>
    <property type="match status" value="1"/>
</dbReference>
<keyword evidence="4" id="KW-0813">Transport</keyword>
<comment type="subcellular location">
    <subcellularLocation>
        <location evidence="4">Membrane</location>
        <topology evidence="4">Multi-pass membrane protein</topology>
    </subcellularLocation>
</comment>
<dbReference type="EMBL" id="JAANYQ010000006">
    <property type="protein sequence ID" value="KAF4123475.1"/>
    <property type="molecule type" value="Genomic_DNA"/>
</dbReference>
<dbReference type="GO" id="GO:0005375">
    <property type="term" value="F:copper ion transmembrane transporter activity"/>
    <property type="evidence" value="ECO:0007669"/>
    <property type="project" value="UniProtKB-UniRule"/>
</dbReference>
<dbReference type="OrthoDB" id="161814at2759"/>
<evidence type="ECO:0000256" key="5">
    <source>
        <dbReference type="SAM" id="MobiDB-lite"/>
    </source>
</evidence>
<feature type="compositionally biased region" description="Basic and acidic residues" evidence="5">
    <location>
        <begin position="1"/>
        <end position="20"/>
    </location>
</feature>
<keyword evidence="3 4" id="KW-0472">Membrane</keyword>
<evidence type="ECO:0000256" key="2">
    <source>
        <dbReference type="ARBA" id="ARBA00022989"/>
    </source>
</evidence>
<keyword evidence="7" id="KW-1185">Reference proteome</keyword>
<dbReference type="Pfam" id="PF04145">
    <property type="entry name" value="Ctr"/>
    <property type="match status" value="1"/>
</dbReference>
<accession>A0A9P4YWS0</accession>
<comment type="similarity">
    <text evidence="4">Belongs to the copper transporter (Ctr) (TC 1.A.56) family. SLC31A subfamily.</text>
</comment>
<organism evidence="6 7">
    <name type="scientific">Geosmithia morbida</name>
    <dbReference type="NCBI Taxonomy" id="1094350"/>
    <lineage>
        <taxon>Eukaryota</taxon>
        <taxon>Fungi</taxon>
        <taxon>Dikarya</taxon>
        <taxon>Ascomycota</taxon>
        <taxon>Pezizomycotina</taxon>
        <taxon>Sordariomycetes</taxon>
        <taxon>Hypocreomycetidae</taxon>
        <taxon>Hypocreales</taxon>
        <taxon>Bionectriaceae</taxon>
        <taxon>Geosmithia</taxon>
    </lineage>
</organism>
<dbReference type="GeneID" id="55972401"/>
<dbReference type="RefSeq" id="XP_035322127.1">
    <property type="nucleotide sequence ID" value="XM_035468146.1"/>
</dbReference>
<keyword evidence="4" id="KW-0187">Copper transport</keyword>
<evidence type="ECO:0000256" key="3">
    <source>
        <dbReference type="ARBA" id="ARBA00023136"/>
    </source>
</evidence>
<evidence type="ECO:0000313" key="6">
    <source>
        <dbReference type="EMBL" id="KAF4123475.1"/>
    </source>
</evidence>
<feature type="compositionally biased region" description="Pro residues" evidence="5">
    <location>
        <begin position="51"/>
        <end position="60"/>
    </location>
</feature>
<evidence type="ECO:0000313" key="7">
    <source>
        <dbReference type="Proteomes" id="UP000749293"/>
    </source>
</evidence>